<evidence type="ECO:0000313" key="6">
    <source>
        <dbReference type="Proteomes" id="UP000275727"/>
    </source>
</evidence>
<evidence type="ECO:0000259" key="3">
    <source>
        <dbReference type="Pfam" id="PF00144"/>
    </source>
</evidence>
<dbReference type="Gene3D" id="3.40.710.10">
    <property type="entry name" value="DD-peptidase/beta-lactamase superfamily"/>
    <property type="match status" value="1"/>
</dbReference>
<reference evidence="5 7" key="2">
    <citation type="submission" date="2018-10" db="EMBL/GenBank/DDBJ databases">
        <title>Genomic Encyclopedia of Type Strains, Phase IV (KMG-IV): sequencing the most valuable type-strain genomes for metagenomic binning, comparative biology and taxonomic classification.</title>
        <authorList>
            <person name="Goeker M."/>
        </authorList>
    </citation>
    <scope>NUCLEOTIDE SEQUENCE [LARGE SCALE GENOMIC DNA]</scope>
    <source>
        <strain evidence="5 7">DSM 19791</strain>
    </source>
</reference>
<sequence length="621" mass="65735">MGDMKRHALLPAWLKLGLGLALMCAPLSTALAAPGIDPGETIADIPREALDAFAEAEVHARLSASKAPGAMIVVVDRQGNRYARAFGTLGPNDATPLDVRHHLFRIASETKVLTALGILQLAEAGQLSLDDDIETRLGGLRLKPEGGAPITIRHLLQHRAGISNIPMVGSGLRDARDHPALADYLAGHAPRRMRAPGGGIAYTNAAYTLLGRIIETASGETYENYIASRILKPLGMEHAGFPGGSITAPIAQGVFVSPGSTTTFPAVDTVTRPSGDAMMTAHEMGNFLVMMLNGGAYQGRQVIGRKAIDSLYGECWSADPSLGGRCLGPTRILRAGSPIYLHGGDYITSMSAWYVLPDQDLALWIGNTSSVPIDNDVFEAFLKRFYPPLGAENAPKATSPIEEDIGGTYRINSQTMSASGRFFELLMPGSEQIVEIGASGISVNGRHYVRIAPDLYQASGPPTIDGDTLRFRRDAEGRVFELHFNARSATKIGAAGSAHAARFVFGGLLAALLTLLVFSTARTIMAFRRGTSKAPPALSATACLLLIGGTIAALSLPTAGPFVMFGFPPLFRVAQGLWVLGGIAAAALVRGSAPRIDRAAGIATMVVAAAFIFMLVRWEFL</sequence>
<feature type="transmembrane region" description="Helical" evidence="1">
    <location>
        <begin position="569"/>
        <end position="588"/>
    </location>
</feature>
<organism evidence="4 6">
    <name type="scientific">Sphingosinicella microcystinivorans</name>
    <dbReference type="NCBI Taxonomy" id="335406"/>
    <lineage>
        <taxon>Bacteria</taxon>
        <taxon>Pseudomonadati</taxon>
        <taxon>Pseudomonadota</taxon>
        <taxon>Alphaproteobacteria</taxon>
        <taxon>Sphingomonadales</taxon>
        <taxon>Sphingosinicellaceae</taxon>
        <taxon>Sphingosinicella</taxon>
    </lineage>
</organism>
<dbReference type="EMBL" id="RBWX01000007">
    <property type="protein sequence ID" value="RKS91092.1"/>
    <property type="molecule type" value="Genomic_DNA"/>
</dbReference>
<dbReference type="PANTHER" id="PTHR43283:SF3">
    <property type="entry name" value="BETA-LACTAMASE FAMILY PROTEIN (AFU_ORTHOLOGUE AFUA_5G07500)"/>
    <property type="match status" value="1"/>
</dbReference>
<dbReference type="InterPro" id="IPR012338">
    <property type="entry name" value="Beta-lactam/transpept-like"/>
</dbReference>
<keyword evidence="2" id="KW-0732">Signal</keyword>
<keyword evidence="1" id="KW-0812">Transmembrane</keyword>
<evidence type="ECO:0000313" key="5">
    <source>
        <dbReference type="EMBL" id="RKS91092.1"/>
    </source>
</evidence>
<keyword evidence="1" id="KW-1133">Transmembrane helix</keyword>
<dbReference type="Proteomes" id="UP000276029">
    <property type="component" value="Unassembled WGS sequence"/>
</dbReference>
<protein>
    <submittedName>
        <fullName evidence="5">CubicO group peptidase (Beta-lactamase class C family)</fullName>
    </submittedName>
</protein>
<dbReference type="Pfam" id="PF00144">
    <property type="entry name" value="Beta-lactamase"/>
    <property type="match status" value="1"/>
</dbReference>
<accession>A0AAD1D563</accession>
<feature type="chain" id="PRO_5041962415" evidence="2">
    <location>
        <begin position="33"/>
        <end position="621"/>
    </location>
</feature>
<evidence type="ECO:0000313" key="7">
    <source>
        <dbReference type="Proteomes" id="UP000276029"/>
    </source>
</evidence>
<keyword evidence="7" id="KW-1185">Reference proteome</keyword>
<dbReference type="PANTHER" id="PTHR43283">
    <property type="entry name" value="BETA-LACTAMASE-RELATED"/>
    <property type="match status" value="1"/>
</dbReference>
<evidence type="ECO:0000256" key="1">
    <source>
        <dbReference type="SAM" id="Phobius"/>
    </source>
</evidence>
<reference evidence="4 6" key="1">
    <citation type="submission" date="2018-06" db="EMBL/GenBank/DDBJ databases">
        <title>Complete Genome Sequence of the Microcystin-Degrading Bacterium Sphingosinicella microcystinivorans Strain B-9.</title>
        <authorList>
            <person name="Jin H."/>
            <person name="Nishizawa T."/>
            <person name="Guo Y."/>
            <person name="Nishizawa A."/>
            <person name="Park H."/>
            <person name="Kato H."/>
            <person name="Tsuji K."/>
            <person name="Harada K."/>
        </authorList>
    </citation>
    <scope>NUCLEOTIDE SEQUENCE [LARGE SCALE GENOMIC DNA]</scope>
    <source>
        <strain evidence="4 6">B9</strain>
    </source>
</reference>
<dbReference type="EMBL" id="AP018711">
    <property type="protein sequence ID" value="BBE34013.1"/>
    <property type="molecule type" value="Genomic_DNA"/>
</dbReference>
<dbReference type="AlphaFoldDB" id="A0AAD1D563"/>
<dbReference type="InterPro" id="IPR001466">
    <property type="entry name" value="Beta-lactam-related"/>
</dbReference>
<gene>
    <name evidence="5" type="ORF">DFR51_0640</name>
    <name evidence="4" type="ORF">SmB9_16710</name>
</gene>
<evidence type="ECO:0000313" key="4">
    <source>
        <dbReference type="EMBL" id="BBE34013.1"/>
    </source>
</evidence>
<evidence type="ECO:0000256" key="2">
    <source>
        <dbReference type="SAM" id="SignalP"/>
    </source>
</evidence>
<feature type="transmembrane region" description="Helical" evidence="1">
    <location>
        <begin position="600"/>
        <end position="618"/>
    </location>
</feature>
<dbReference type="Proteomes" id="UP000275727">
    <property type="component" value="Chromosome"/>
</dbReference>
<keyword evidence="1" id="KW-0472">Membrane</keyword>
<dbReference type="InterPro" id="IPR050789">
    <property type="entry name" value="Diverse_Enzym_Activities"/>
</dbReference>
<proteinExistence type="predicted"/>
<feature type="signal peptide" evidence="2">
    <location>
        <begin position="1"/>
        <end position="32"/>
    </location>
</feature>
<feature type="transmembrane region" description="Helical" evidence="1">
    <location>
        <begin position="503"/>
        <end position="525"/>
    </location>
</feature>
<dbReference type="KEGG" id="smic:SmB9_16710"/>
<dbReference type="SUPFAM" id="SSF56601">
    <property type="entry name" value="beta-lactamase/transpeptidase-like"/>
    <property type="match status" value="1"/>
</dbReference>
<name>A0AAD1D563_SPHMI</name>
<feature type="transmembrane region" description="Helical" evidence="1">
    <location>
        <begin position="537"/>
        <end position="557"/>
    </location>
</feature>
<feature type="domain" description="Beta-lactamase-related" evidence="3">
    <location>
        <begin position="62"/>
        <end position="363"/>
    </location>
</feature>